<name>A0A0A2G2P5_9PORP</name>
<evidence type="ECO:0000313" key="6">
    <source>
        <dbReference type="Proteomes" id="UP000030134"/>
    </source>
</evidence>
<reference evidence="5 6" key="1">
    <citation type="submission" date="2014-08" db="EMBL/GenBank/DDBJ databases">
        <title>Porphyromonas gingivicanis strain:COT-022_OH1391 Genome sequencing.</title>
        <authorList>
            <person name="Wallis C."/>
            <person name="Deusch O."/>
            <person name="O'Flynn C."/>
            <person name="Davis I."/>
            <person name="Jospin G."/>
            <person name="Darling A.E."/>
            <person name="Coil D.A."/>
            <person name="Alexiev A."/>
            <person name="Horsfall A."/>
            <person name="Kirkwood N."/>
            <person name="Harris S."/>
            <person name="Eisen J.A."/>
        </authorList>
    </citation>
    <scope>NUCLEOTIDE SEQUENCE [LARGE SCALE GENOMIC DNA]</scope>
    <source>
        <strain evidence="6">COT-022 OH1391</strain>
    </source>
</reference>
<comment type="similarity">
    <text evidence="1">Belongs to the metallo-dependent hydrolases superfamily. CpsB/CapC family.</text>
</comment>
<evidence type="ECO:0000256" key="2">
    <source>
        <dbReference type="ARBA" id="ARBA00013064"/>
    </source>
</evidence>
<evidence type="ECO:0000256" key="3">
    <source>
        <dbReference type="ARBA" id="ARBA00022801"/>
    </source>
</evidence>
<evidence type="ECO:0000256" key="1">
    <source>
        <dbReference type="ARBA" id="ARBA00005750"/>
    </source>
</evidence>
<dbReference type="EMBL" id="JQZW01000012">
    <property type="protein sequence ID" value="KGN97501.1"/>
    <property type="molecule type" value="Genomic_DNA"/>
</dbReference>
<dbReference type="STRING" id="266762.HQ36_06290"/>
<dbReference type="Proteomes" id="UP000030134">
    <property type="component" value="Unassembled WGS sequence"/>
</dbReference>
<dbReference type="InterPro" id="IPR016667">
    <property type="entry name" value="Caps_polysacc_synth_CpsB/CapC"/>
</dbReference>
<dbReference type="PANTHER" id="PTHR39181:SF1">
    <property type="entry name" value="TYROSINE-PROTEIN PHOSPHATASE YWQE"/>
    <property type="match status" value="1"/>
</dbReference>
<dbReference type="PANTHER" id="PTHR39181">
    <property type="entry name" value="TYROSINE-PROTEIN PHOSPHATASE YWQE"/>
    <property type="match status" value="1"/>
</dbReference>
<keyword evidence="6" id="KW-1185">Reference proteome</keyword>
<dbReference type="OrthoDB" id="9788539at2"/>
<dbReference type="AlphaFoldDB" id="A0A0A2G2P5"/>
<sequence length="254" mass="29718">MSINWCTFFQKREVNIIEERWLEGMSELHCHLLPEIDDGARNLEESLSLIDLMGKIGFKRIVFTPHLHNKFPDNNSTSLRKKFEHFLPNVANYSDIEFYLGGEYMMDSFFTDHIKAPLLTLGNSNALLIEMSFAVRIPDYMNKIILLHKKNIRPVLAHPERFLYLSEREYDEIKDCGCAMQLNLFSLCGSYGEAVQKRAISLLNEGYYDFIGTDTHRLSYLERMCKEAKLPRKYETPIRELVERGNTLFESSRQ</sequence>
<dbReference type="Pfam" id="PF19567">
    <property type="entry name" value="CpsB_CapC"/>
    <property type="match status" value="1"/>
</dbReference>
<dbReference type="EC" id="3.1.3.48" evidence="2"/>
<comment type="catalytic activity">
    <reaction evidence="4">
        <text>O-phospho-L-tyrosyl-[protein] + H2O = L-tyrosyl-[protein] + phosphate</text>
        <dbReference type="Rhea" id="RHEA:10684"/>
        <dbReference type="Rhea" id="RHEA-COMP:10136"/>
        <dbReference type="Rhea" id="RHEA-COMP:20101"/>
        <dbReference type="ChEBI" id="CHEBI:15377"/>
        <dbReference type="ChEBI" id="CHEBI:43474"/>
        <dbReference type="ChEBI" id="CHEBI:46858"/>
        <dbReference type="ChEBI" id="CHEBI:61978"/>
        <dbReference type="EC" id="3.1.3.48"/>
    </reaction>
</comment>
<organism evidence="5 6">
    <name type="scientific">Porphyromonas gingivicanis</name>
    <dbReference type="NCBI Taxonomy" id="266762"/>
    <lineage>
        <taxon>Bacteria</taxon>
        <taxon>Pseudomonadati</taxon>
        <taxon>Bacteroidota</taxon>
        <taxon>Bacteroidia</taxon>
        <taxon>Bacteroidales</taxon>
        <taxon>Porphyromonadaceae</taxon>
        <taxon>Porphyromonas</taxon>
    </lineage>
</organism>
<gene>
    <name evidence="5" type="ORF">HQ36_06290</name>
</gene>
<dbReference type="GO" id="GO:0030145">
    <property type="term" value="F:manganese ion binding"/>
    <property type="evidence" value="ECO:0007669"/>
    <property type="project" value="InterPro"/>
</dbReference>
<dbReference type="eggNOG" id="COG4464">
    <property type="taxonomic scope" value="Bacteria"/>
</dbReference>
<comment type="caution">
    <text evidence="5">The sequence shown here is derived from an EMBL/GenBank/DDBJ whole genome shotgun (WGS) entry which is preliminary data.</text>
</comment>
<dbReference type="RefSeq" id="WP_036884503.1">
    <property type="nucleotide sequence ID" value="NZ_JQZW01000012.1"/>
</dbReference>
<evidence type="ECO:0000256" key="4">
    <source>
        <dbReference type="ARBA" id="ARBA00051722"/>
    </source>
</evidence>
<accession>A0A0A2G2P5</accession>
<keyword evidence="3" id="KW-0378">Hydrolase</keyword>
<dbReference type="InterPro" id="IPR016195">
    <property type="entry name" value="Pol/histidinol_Pase-like"/>
</dbReference>
<evidence type="ECO:0000313" key="5">
    <source>
        <dbReference type="EMBL" id="KGN97501.1"/>
    </source>
</evidence>
<dbReference type="SUPFAM" id="SSF89550">
    <property type="entry name" value="PHP domain-like"/>
    <property type="match status" value="1"/>
</dbReference>
<dbReference type="GO" id="GO:0004725">
    <property type="term" value="F:protein tyrosine phosphatase activity"/>
    <property type="evidence" value="ECO:0007669"/>
    <property type="project" value="UniProtKB-EC"/>
</dbReference>
<protein>
    <recommendedName>
        <fullName evidence="2">protein-tyrosine-phosphatase</fullName>
        <ecNumber evidence="2">3.1.3.48</ecNumber>
    </recommendedName>
</protein>
<dbReference type="Gene3D" id="3.20.20.140">
    <property type="entry name" value="Metal-dependent hydrolases"/>
    <property type="match status" value="1"/>
</dbReference>
<proteinExistence type="inferred from homology"/>